<accession>A0ABM0JQ21</accession>
<evidence type="ECO:0000313" key="2">
    <source>
        <dbReference type="Proteomes" id="UP000694888"/>
    </source>
</evidence>
<dbReference type="CDD" id="cd23659">
    <property type="entry name" value="USP_At3g01520-like"/>
    <property type="match status" value="1"/>
</dbReference>
<feature type="domain" description="UspA" evidence="1">
    <location>
        <begin position="4"/>
        <end position="144"/>
    </location>
</feature>
<dbReference type="PRINTS" id="PR01438">
    <property type="entry name" value="UNVRSLSTRESS"/>
</dbReference>
<organism evidence="2 3">
    <name type="scientific">Aplysia californica</name>
    <name type="common">California sea hare</name>
    <dbReference type="NCBI Taxonomy" id="6500"/>
    <lineage>
        <taxon>Eukaryota</taxon>
        <taxon>Metazoa</taxon>
        <taxon>Spiralia</taxon>
        <taxon>Lophotrochozoa</taxon>
        <taxon>Mollusca</taxon>
        <taxon>Gastropoda</taxon>
        <taxon>Heterobranchia</taxon>
        <taxon>Euthyneura</taxon>
        <taxon>Tectipleura</taxon>
        <taxon>Aplysiida</taxon>
        <taxon>Aplysioidea</taxon>
        <taxon>Aplysiidae</taxon>
        <taxon>Aplysia</taxon>
    </lineage>
</organism>
<dbReference type="Gene3D" id="3.40.50.620">
    <property type="entry name" value="HUPs"/>
    <property type="match status" value="1"/>
</dbReference>
<gene>
    <name evidence="3" type="primary">LOC101845692</name>
</gene>
<dbReference type="InterPro" id="IPR014729">
    <property type="entry name" value="Rossmann-like_a/b/a_fold"/>
</dbReference>
<sequence>MAVILIPLDSSKNSEFCLEFYMKFVHREGNEVHTCYVADYFGDVGVMEGPTPGRIQELETQDREKAAAIETTVNQIFKTNNINGTFERLVAREVWHKILEHAQAVKANMIVMGSRGMGKVRRTILGSVSDSVLHHAHIPVLICKHPDEQQHK</sequence>
<dbReference type="InterPro" id="IPR006016">
    <property type="entry name" value="UspA"/>
</dbReference>
<dbReference type="PANTHER" id="PTHR46989">
    <property type="entry name" value="USP DOMAIN-CONTAINING PROTEIN"/>
    <property type="match status" value="1"/>
</dbReference>
<protein>
    <submittedName>
        <fullName evidence="3">Universal stress protein MSMEG_3950/MSMEI_3859 isoform X2</fullName>
    </submittedName>
</protein>
<dbReference type="InterPro" id="IPR006015">
    <property type="entry name" value="Universal_stress_UspA"/>
</dbReference>
<proteinExistence type="predicted"/>
<keyword evidence="2" id="KW-1185">Reference proteome</keyword>
<dbReference type="RefSeq" id="XP_005098871.1">
    <property type="nucleotide sequence ID" value="XM_005098814.2"/>
</dbReference>
<dbReference type="GeneID" id="101845692"/>
<evidence type="ECO:0000259" key="1">
    <source>
        <dbReference type="Pfam" id="PF00582"/>
    </source>
</evidence>
<dbReference type="Pfam" id="PF00582">
    <property type="entry name" value="Usp"/>
    <property type="match status" value="1"/>
</dbReference>
<dbReference type="Proteomes" id="UP000694888">
    <property type="component" value="Unplaced"/>
</dbReference>
<evidence type="ECO:0000313" key="3">
    <source>
        <dbReference type="RefSeq" id="XP_005098871.1"/>
    </source>
</evidence>
<reference evidence="3" key="1">
    <citation type="submission" date="2025-08" db="UniProtKB">
        <authorList>
            <consortium name="RefSeq"/>
        </authorList>
    </citation>
    <scope>IDENTIFICATION</scope>
</reference>
<dbReference type="PANTHER" id="PTHR46989:SF3">
    <property type="entry name" value="USPA DOMAIN-CONTAINING PROTEIN"/>
    <property type="match status" value="1"/>
</dbReference>
<dbReference type="SUPFAM" id="SSF52402">
    <property type="entry name" value="Adenine nucleotide alpha hydrolases-like"/>
    <property type="match status" value="1"/>
</dbReference>
<name>A0ABM0JQ21_APLCA</name>